<dbReference type="RefSeq" id="XP_003713976.1">
    <property type="nucleotide sequence ID" value="XM_003713928.1"/>
</dbReference>
<name>G4MW16_PYRO7</name>
<evidence type="ECO:0000313" key="1">
    <source>
        <dbReference type="EMBL" id="EHA54169.1"/>
    </source>
</evidence>
<dbReference type="Proteomes" id="UP000009058">
    <property type="component" value="Chromosome 2"/>
</dbReference>
<reference key="2">
    <citation type="submission" date="2011-05" db="EMBL/GenBank/DDBJ databases">
        <title>The Genome Sequence of Magnaporthe oryzae 70-15.</title>
        <authorList>
            <consortium name="The Broad Institute Genome Sequencing Platform"/>
            <person name="Ma L.-J."/>
            <person name="Dead R."/>
            <person name="Young S.K."/>
            <person name="Zeng Q."/>
            <person name="Gargeya S."/>
            <person name="Fitzgerald M."/>
            <person name="Haas B."/>
            <person name="Abouelleil A."/>
            <person name="Alvarado L."/>
            <person name="Arachchi H.M."/>
            <person name="Berlin A."/>
            <person name="Brown A."/>
            <person name="Chapman S.B."/>
            <person name="Chen Z."/>
            <person name="Dunbar C."/>
            <person name="Freedman E."/>
            <person name="Gearin G."/>
            <person name="Gellesch M."/>
            <person name="Goldberg J."/>
            <person name="Griggs A."/>
            <person name="Gujja S."/>
            <person name="Heiman D."/>
            <person name="Howarth C."/>
            <person name="Larson L."/>
            <person name="Lui A."/>
            <person name="MacDonald P.J.P."/>
            <person name="Mehta T."/>
            <person name="Montmayeur A."/>
            <person name="Murphy C."/>
            <person name="Neiman D."/>
            <person name="Pearson M."/>
            <person name="Priest M."/>
            <person name="Roberts A."/>
            <person name="Saif S."/>
            <person name="Shea T."/>
            <person name="Shenoy N."/>
            <person name="Sisk P."/>
            <person name="Stolte C."/>
            <person name="Sykes S."/>
            <person name="Yandava C."/>
            <person name="Wortman J."/>
            <person name="Nusbaum C."/>
            <person name="Birren B."/>
        </authorList>
    </citation>
    <scope>NUCLEOTIDE SEQUENCE</scope>
    <source>
        <strain>70-15</strain>
    </source>
</reference>
<dbReference type="GeneID" id="12987345"/>
<sequence>MARGRPDGKLELCHPRTAALVVRSRVLESIVTMERRQIMLPARLGRAGIVAAVCTELFHGVLCLSKFGST</sequence>
<gene>
    <name evidence="1" type="ORF">MGG_15613</name>
</gene>
<accession>G4MW16</accession>
<organism evidence="1 2">
    <name type="scientific">Pyricularia oryzae (strain 70-15 / ATCC MYA-4617 / FGSC 8958)</name>
    <name type="common">Rice blast fungus</name>
    <name type="synonym">Magnaporthe oryzae</name>
    <dbReference type="NCBI Taxonomy" id="242507"/>
    <lineage>
        <taxon>Eukaryota</taxon>
        <taxon>Fungi</taxon>
        <taxon>Dikarya</taxon>
        <taxon>Ascomycota</taxon>
        <taxon>Pezizomycotina</taxon>
        <taxon>Sordariomycetes</taxon>
        <taxon>Sordariomycetidae</taxon>
        <taxon>Magnaporthales</taxon>
        <taxon>Pyriculariaceae</taxon>
        <taxon>Pyricularia</taxon>
    </lineage>
</organism>
<dbReference type="KEGG" id="mgr:MGG_15613"/>
<keyword evidence="2" id="KW-1185">Reference proteome</keyword>
<reference evidence="1 2" key="1">
    <citation type="journal article" date="2005" name="Nature">
        <title>The genome sequence of the rice blast fungus Magnaporthe grisea.</title>
        <authorList>
            <person name="Dean R.A."/>
            <person name="Talbot N.J."/>
            <person name="Ebbole D.J."/>
            <person name="Farman M.L."/>
            <person name="Mitchell T.K."/>
            <person name="Orbach M.J."/>
            <person name="Thon M."/>
            <person name="Kulkarni R."/>
            <person name="Xu J.R."/>
            <person name="Pan H."/>
            <person name="Read N.D."/>
            <person name="Lee Y.H."/>
            <person name="Carbone I."/>
            <person name="Brown D."/>
            <person name="Oh Y.Y."/>
            <person name="Donofrio N."/>
            <person name="Jeong J.S."/>
            <person name="Soanes D.M."/>
            <person name="Djonovic S."/>
            <person name="Kolomiets E."/>
            <person name="Rehmeyer C."/>
            <person name="Li W."/>
            <person name="Harding M."/>
            <person name="Kim S."/>
            <person name="Lebrun M.H."/>
            <person name="Bohnert H."/>
            <person name="Coughlan S."/>
            <person name="Butler J."/>
            <person name="Calvo S."/>
            <person name="Ma L.J."/>
            <person name="Nicol R."/>
            <person name="Purcell S."/>
            <person name="Nusbaum C."/>
            <person name="Galagan J.E."/>
            <person name="Birren B.W."/>
        </authorList>
    </citation>
    <scope>NUCLEOTIDE SEQUENCE [LARGE SCALE GENOMIC DNA]</scope>
    <source>
        <strain evidence="2">70-15 / ATCC MYA-4617 / FGSC 8958</strain>
    </source>
</reference>
<protein>
    <submittedName>
        <fullName evidence="1">Uncharacterized protein</fullName>
    </submittedName>
</protein>
<dbReference type="HOGENOM" id="CLU_2758270_0_0_1"/>
<dbReference type="EMBL" id="CM001232">
    <property type="protein sequence ID" value="EHA54169.1"/>
    <property type="molecule type" value="Genomic_DNA"/>
</dbReference>
<dbReference type="VEuPathDB" id="FungiDB:MGG_15613"/>
<dbReference type="InParanoid" id="G4MW16"/>
<proteinExistence type="predicted"/>
<evidence type="ECO:0000313" key="2">
    <source>
        <dbReference type="Proteomes" id="UP000009058"/>
    </source>
</evidence>
<dbReference type="AlphaFoldDB" id="G4MW16"/>